<name>A0ABT2GWD3_9MICO</name>
<evidence type="ECO:0000256" key="1">
    <source>
        <dbReference type="SAM" id="MobiDB-lite"/>
    </source>
</evidence>
<organism evidence="3 4">
    <name type="scientific">Herbiconiux daphne</name>
    <dbReference type="NCBI Taxonomy" id="2970914"/>
    <lineage>
        <taxon>Bacteria</taxon>
        <taxon>Bacillati</taxon>
        <taxon>Actinomycetota</taxon>
        <taxon>Actinomycetes</taxon>
        <taxon>Micrococcales</taxon>
        <taxon>Microbacteriaceae</taxon>
        <taxon>Herbiconiux</taxon>
    </lineage>
</organism>
<evidence type="ECO:0000259" key="2">
    <source>
        <dbReference type="Pfam" id="PF14311"/>
    </source>
</evidence>
<feature type="domain" description="Treble clef zinc finger" evidence="2">
    <location>
        <begin position="37"/>
        <end position="98"/>
    </location>
</feature>
<keyword evidence="4" id="KW-1185">Reference proteome</keyword>
<comment type="caution">
    <text evidence="3">The sequence shown here is derived from an EMBL/GenBank/DDBJ whole genome shotgun (WGS) entry which is preliminary data.</text>
</comment>
<gene>
    <name evidence="3" type="ORF">N1032_00700</name>
</gene>
<feature type="compositionally biased region" description="Pro residues" evidence="1">
    <location>
        <begin position="116"/>
        <end position="127"/>
    </location>
</feature>
<dbReference type="InterPro" id="IPR025487">
    <property type="entry name" value="DUF4379"/>
</dbReference>
<feature type="compositionally biased region" description="Low complexity" evidence="1">
    <location>
        <begin position="128"/>
        <end position="159"/>
    </location>
</feature>
<evidence type="ECO:0000313" key="4">
    <source>
        <dbReference type="Proteomes" id="UP001165586"/>
    </source>
</evidence>
<dbReference type="Proteomes" id="UP001165586">
    <property type="component" value="Unassembled WGS sequence"/>
</dbReference>
<dbReference type="Pfam" id="PF14311">
    <property type="entry name" value="DUF4379"/>
    <property type="match status" value="1"/>
</dbReference>
<feature type="region of interest" description="Disordered" evidence="1">
    <location>
        <begin position="104"/>
        <end position="192"/>
    </location>
</feature>
<evidence type="ECO:0000313" key="3">
    <source>
        <dbReference type="EMBL" id="MCS5732262.1"/>
    </source>
</evidence>
<accession>A0ABT2GWD3</accession>
<dbReference type="EMBL" id="JANLCJ010000001">
    <property type="protein sequence ID" value="MCS5732262.1"/>
    <property type="molecule type" value="Genomic_DNA"/>
</dbReference>
<sequence>MPESIEAWWERRQRSKGMAVPYAIGTYRSAWARYPMLVRQYHPDLNRDITLSQIPPAADVYLTWQCDAGHLFVATPDEQRGRPGRTRRRSAWCPVCAELAVPRRPPVPARGQAPALAPPTSPAPAPLPASASASAGERPGPPARSAARPAAGSGRPRSGLPHRPGTTKHPVTAGIRPGTAFHSAHAPKPASAVEADLRQRLGARLDVDLTVNAVGVGRPFFERREVWPDIVIGELAVALEYDTVGRFGLEHVGGREDTDRRKDRLLREAGWEVVRIRCRPLLALGPHDIVTSGVTEKLLDQVLETLRGIRGDLIVNAYLR</sequence>
<protein>
    <submittedName>
        <fullName evidence="3">Zinc-ribbon domain-containing protein</fullName>
    </submittedName>
</protein>
<proteinExistence type="predicted"/>
<reference evidence="3" key="1">
    <citation type="submission" date="2022-08" db="EMBL/GenBank/DDBJ databases">
        <authorList>
            <person name="Deng Y."/>
            <person name="Han X.-F."/>
            <person name="Zhang Y.-Q."/>
        </authorList>
    </citation>
    <scope>NUCLEOTIDE SEQUENCE</scope>
    <source>
        <strain evidence="3">CPCC 203386</strain>
    </source>
</reference>
<dbReference type="RefSeq" id="WP_259536818.1">
    <property type="nucleotide sequence ID" value="NZ_JANLCJ010000001.1"/>
</dbReference>